<feature type="coiled-coil region" evidence="1">
    <location>
        <begin position="69"/>
        <end position="117"/>
    </location>
</feature>
<keyword evidence="1" id="KW-0175">Coiled coil</keyword>
<evidence type="ECO:0000313" key="3">
    <source>
        <dbReference type="Proteomes" id="UP000549882"/>
    </source>
</evidence>
<protein>
    <submittedName>
        <fullName evidence="2">Uncharacterized protein</fullName>
    </submittedName>
</protein>
<keyword evidence="3" id="KW-1185">Reference proteome</keyword>
<proteinExistence type="predicted"/>
<reference evidence="2 3" key="1">
    <citation type="submission" date="2020-08" db="EMBL/GenBank/DDBJ databases">
        <title>Genomic Encyclopedia of Type Strains, Phase IV (KMG-V): Genome sequencing to study the core and pangenomes of soil and plant-associated prokaryotes.</title>
        <authorList>
            <person name="Whitman W."/>
        </authorList>
    </citation>
    <scope>NUCLEOTIDE SEQUENCE [LARGE SCALE GENOMIC DNA]</scope>
    <source>
        <strain evidence="2 3">SEMIA 4064</strain>
    </source>
</reference>
<gene>
    <name evidence="2" type="ORF">GGD50_006047</name>
</gene>
<accession>A0A7W8XXV9</accession>
<sequence length="117" mass="12717">MPAMAIAAEHVAILRRFSMSALDFMRRRVDLVGTVSVLTAKALQLTQAVSGAEMEMQRLSLEIDRDPANEQLVQELHDQEQSAAAIRREQADCAEDIAAAERDVAALDVLIAAAKGE</sequence>
<dbReference type="AlphaFoldDB" id="A0A7W8XXV9"/>
<name>A0A7W8XXV9_9HYPH</name>
<dbReference type="RefSeq" id="WP_183940743.1">
    <property type="nucleotide sequence ID" value="NZ_JACHBI010000019.1"/>
</dbReference>
<organism evidence="2 3">
    <name type="scientific">Rhizobium paranaense</name>
    <dbReference type="NCBI Taxonomy" id="1650438"/>
    <lineage>
        <taxon>Bacteria</taxon>
        <taxon>Pseudomonadati</taxon>
        <taxon>Pseudomonadota</taxon>
        <taxon>Alphaproteobacteria</taxon>
        <taxon>Hyphomicrobiales</taxon>
        <taxon>Rhizobiaceae</taxon>
        <taxon>Rhizobium/Agrobacterium group</taxon>
        <taxon>Rhizobium</taxon>
    </lineage>
</organism>
<comment type="caution">
    <text evidence="2">The sequence shown here is derived from an EMBL/GenBank/DDBJ whole genome shotgun (WGS) entry which is preliminary data.</text>
</comment>
<dbReference type="EMBL" id="JACHBI010000019">
    <property type="protein sequence ID" value="MBB5577395.1"/>
    <property type="molecule type" value="Genomic_DNA"/>
</dbReference>
<evidence type="ECO:0000256" key="1">
    <source>
        <dbReference type="SAM" id="Coils"/>
    </source>
</evidence>
<evidence type="ECO:0000313" key="2">
    <source>
        <dbReference type="EMBL" id="MBB5577395.1"/>
    </source>
</evidence>
<dbReference type="Proteomes" id="UP000549882">
    <property type="component" value="Unassembled WGS sequence"/>
</dbReference>